<feature type="transmembrane region" description="Helical" evidence="1">
    <location>
        <begin position="232"/>
        <end position="252"/>
    </location>
</feature>
<protein>
    <submittedName>
        <fullName evidence="2">OpgC domain-containing protein</fullName>
    </submittedName>
</protein>
<evidence type="ECO:0000313" key="3">
    <source>
        <dbReference type="Proteomes" id="UP000545507"/>
    </source>
</evidence>
<dbReference type="RefSeq" id="WP_177134115.1">
    <property type="nucleotide sequence ID" value="NZ_VYGV01000006.1"/>
</dbReference>
<dbReference type="PIRSF" id="PIRSF028704">
    <property type="entry name" value="UPC028704"/>
    <property type="match status" value="1"/>
</dbReference>
<dbReference type="PANTHER" id="PTHR38592:SF3">
    <property type="entry name" value="BLL4819 PROTEIN"/>
    <property type="match status" value="1"/>
</dbReference>
<feature type="transmembrane region" description="Helical" evidence="1">
    <location>
        <begin position="272"/>
        <end position="294"/>
    </location>
</feature>
<keyword evidence="1" id="KW-1133">Transmembrane helix</keyword>
<feature type="transmembrane region" description="Helical" evidence="1">
    <location>
        <begin position="81"/>
        <end position="104"/>
    </location>
</feature>
<evidence type="ECO:0000256" key="1">
    <source>
        <dbReference type="SAM" id="Phobius"/>
    </source>
</evidence>
<feature type="transmembrane region" description="Helical" evidence="1">
    <location>
        <begin position="202"/>
        <end position="220"/>
    </location>
</feature>
<dbReference type="Proteomes" id="UP000545507">
    <property type="component" value="Unassembled WGS sequence"/>
</dbReference>
<proteinExistence type="predicted"/>
<feature type="transmembrane region" description="Helical" evidence="1">
    <location>
        <begin position="342"/>
        <end position="359"/>
    </location>
</feature>
<feature type="transmembrane region" description="Helical" evidence="1">
    <location>
        <begin position="306"/>
        <end position="330"/>
    </location>
</feature>
<comment type="caution">
    <text evidence="2">The sequence shown here is derived from an EMBL/GenBank/DDBJ whole genome shotgun (WGS) entry which is preliminary data.</text>
</comment>
<reference evidence="2 3" key="1">
    <citation type="submission" date="2019-09" db="EMBL/GenBank/DDBJ databases">
        <title>Hydrogenophaga aromatica sp. nov., isolated from a para-xylene-degrading enrichment culture.</title>
        <authorList>
            <person name="Tancsics A."/>
            <person name="Banerjee S."/>
        </authorList>
    </citation>
    <scope>NUCLEOTIDE SEQUENCE [LARGE SCALE GENOMIC DNA]</scope>
    <source>
        <strain evidence="2 3">D2P1</strain>
    </source>
</reference>
<dbReference type="InterPro" id="IPR014550">
    <property type="entry name" value="UCP028704_OpgC"/>
</dbReference>
<keyword evidence="3" id="KW-1185">Reference proteome</keyword>
<gene>
    <name evidence="2" type="ORF">F3K02_05445</name>
</gene>
<dbReference type="PANTHER" id="PTHR38592">
    <property type="entry name" value="BLL4819 PROTEIN"/>
    <property type="match status" value="1"/>
</dbReference>
<dbReference type="EMBL" id="VYGV01000006">
    <property type="protein sequence ID" value="NWF44699.1"/>
    <property type="molecule type" value="Genomic_DNA"/>
</dbReference>
<dbReference type="AlphaFoldDB" id="A0A7Y8KW34"/>
<sequence>MSNAHQRRWELDALRGLMLVLMTLTHMPTMYSLPSGQPFGFVSAAEGFVFLSAYMAGRVYGGRARRDGLPAMQAAFHSRALKLYLCQVGLLLLAFTLIAWLGVYNQQGGVTGLLEFFFIDPGTAVVAAVLLLHNPPLLDILPLYIALMLLSPWLLRRGLQRGWHGVLAVSALLWLAQQWGLGQALYEGFVQGTGFSVPYKDMGAFHGFAWQALWVAGLWLGARQQPLPRFPWWLLVPATLYAAGMLLWRHMVGQDPMPGVPAVGQLLDKWSLGPLRVLNFASVFVLLVSAGPWLKRVLPRPLPLELLGRNSLSVFCAHVVIALFTLAFFGSTEVVRPWTTDVALLASAFAGLLAVAMAVETLERTGWRPALVWPSGPQVR</sequence>
<feature type="transmembrane region" description="Helical" evidence="1">
    <location>
        <begin position="124"/>
        <end position="150"/>
    </location>
</feature>
<organism evidence="2 3">
    <name type="scientific">Hydrogenophaga aromaticivorans</name>
    <dbReference type="NCBI Taxonomy" id="2610898"/>
    <lineage>
        <taxon>Bacteria</taxon>
        <taxon>Pseudomonadati</taxon>
        <taxon>Pseudomonadota</taxon>
        <taxon>Betaproteobacteria</taxon>
        <taxon>Burkholderiales</taxon>
        <taxon>Comamonadaceae</taxon>
        <taxon>Hydrogenophaga</taxon>
    </lineage>
</organism>
<evidence type="ECO:0000313" key="2">
    <source>
        <dbReference type="EMBL" id="NWF44699.1"/>
    </source>
</evidence>
<keyword evidence="1" id="KW-0472">Membrane</keyword>
<name>A0A7Y8KW34_9BURK</name>
<keyword evidence="1" id="KW-0812">Transmembrane</keyword>
<feature type="transmembrane region" description="Helical" evidence="1">
    <location>
        <begin position="12"/>
        <end position="33"/>
    </location>
</feature>
<dbReference type="Pfam" id="PF10129">
    <property type="entry name" value="OpgC_C"/>
    <property type="match status" value="1"/>
</dbReference>
<accession>A0A7Y8KW34</accession>
<feature type="transmembrane region" description="Helical" evidence="1">
    <location>
        <begin position="39"/>
        <end position="60"/>
    </location>
</feature>
<feature type="transmembrane region" description="Helical" evidence="1">
    <location>
        <begin position="162"/>
        <end position="182"/>
    </location>
</feature>